<reference evidence="1" key="1">
    <citation type="submission" date="2022-06" db="EMBL/GenBank/DDBJ databases">
        <title>Genome Sequence of Candolleomyces eurysporus.</title>
        <authorList>
            <person name="Buettner E."/>
        </authorList>
    </citation>
    <scope>NUCLEOTIDE SEQUENCE</scope>
    <source>
        <strain evidence="1">VTCC 930004</strain>
    </source>
</reference>
<evidence type="ECO:0000313" key="1">
    <source>
        <dbReference type="EMBL" id="KAJ2923503.1"/>
    </source>
</evidence>
<sequence>MKERVDKMWKLPMQTKLYFLKDYDLAEKETFEALYQHQEALITHLILHQPLDQLRRDQQSFLNKLVNQLKLFQQGEAPVAEVQRQPMMHEIFEQLVGLSKWLKTMELNQLQTCQAAASNQEDF</sequence>
<accession>A0A9W8J0M4</accession>
<dbReference type="EMBL" id="JANBPK010001326">
    <property type="protein sequence ID" value="KAJ2923503.1"/>
    <property type="molecule type" value="Genomic_DNA"/>
</dbReference>
<dbReference type="Proteomes" id="UP001140091">
    <property type="component" value="Unassembled WGS sequence"/>
</dbReference>
<protein>
    <submittedName>
        <fullName evidence="1">Uncharacterized protein</fullName>
    </submittedName>
</protein>
<name>A0A9W8J0M4_9AGAR</name>
<comment type="caution">
    <text evidence="1">The sequence shown here is derived from an EMBL/GenBank/DDBJ whole genome shotgun (WGS) entry which is preliminary data.</text>
</comment>
<feature type="non-terminal residue" evidence="1">
    <location>
        <position position="123"/>
    </location>
</feature>
<organism evidence="1 2">
    <name type="scientific">Candolleomyces eurysporus</name>
    <dbReference type="NCBI Taxonomy" id="2828524"/>
    <lineage>
        <taxon>Eukaryota</taxon>
        <taxon>Fungi</taxon>
        <taxon>Dikarya</taxon>
        <taxon>Basidiomycota</taxon>
        <taxon>Agaricomycotina</taxon>
        <taxon>Agaricomycetes</taxon>
        <taxon>Agaricomycetidae</taxon>
        <taxon>Agaricales</taxon>
        <taxon>Agaricineae</taxon>
        <taxon>Psathyrellaceae</taxon>
        <taxon>Candolleomyces</taxon>
    </lineage>
</organism>
<keyword evidence="2" id="KW-1185">Reference proteome</keyword>
<proteinExistence type="predicted"/>
<gene>
    <name evidence="1" type="ORF">H1R20_g13590</name>
</gene>
<dbReference type="AlphaFoldDB" id="A0A9W8J0M4"/>
<evidence type="ECO:0000313" key="2">
    <source>
        <dbReference type="Proteomes" id="UP001140091"/>
    </source>
</evidence>